<dbReference type="GO" id="GO:0005886">
    <property type="term" value="C:plasma membrane"/>
    <property type="evidence" value="ECO:0007669"/>
    <property type="project" value="UniProtKB-SubCell"/>
</dbReference>
<comment type="caution">
    <text evidence="10">Lacks conserved residue(s) required for the propagation of feature annotation.</text>
</comment>
<evidence type="ECO:0000256" key="2">
    <source>
        <dbReference type="ARBA" id="ARBA00022475"/>
    </source>
</evidence>
<evidence type="ECO:0000256" key="6">
    <source>
        <dbReference type="ARBA" id="ARBA00022989"/>
    </source>
</evidence>
<dbReference type="PANTHER" id="PTHR21137">
    <property type="entry name" value="ODORANT RECEPTOR"/>
    <property type="match status" value="1"/>
</dbReference>
<feature type="transmembrane region" description="Helical" evidence="10">
    <location>
        <begin position="303"/>
        <end position="322"/>
    </location>
</feature>
<keyword evidence="5 10" id="KW-0552">Olfaction</keyword>
<dbReference type="GO" id="GO:0005549">
    <property type="term" value="F:odorant binding"/>
    <property type="evidence" value="ECO:0007669"/>
    <property type="project" value="InterPro"/>
</dbReference>
<dbReference type="PANTHER" id="PTHR21137:SF35">
    <property type="entry name" value="ODORANT RECEPTOR 19A-RELATED"/>
    <property type="match status" value="1"/>
</dbReference>
<organism evidence="11">
    <name type="scientific">Aphidius gifuensis</name>
    <name type="common">Parasitoid wasp</name>
    <dbReference type="NCBI Taxonomy" id="684658"/>
    <lineage>
        <taxon>Eukaryota</taxon>
        <taxon>Metazoa</taxon>
        <taxon>Ecdysozoa</taxon>
        <taxon>Arthropoda</taxon>
        <taxon>Hexapoda</taxon>
        <taxon>Insecta</taxon>
        <taxon>Pterygota</taxon>
        <taxon>Neoptera</taxon>
        <taxon>Endopterygota</taxon>
        <taxon>Hymenoptera</taxon>
        <taxon>Apocrita</taxon>
        <taxon>Ichneumonoidea</taxon>
        <taxon>Braconidae</taxon>
        <taxon>Aphidiinae</taxon>
        <taxon>Aphidius</taxon>
    </lineage>
</organism>
<reference evidence="11" key="1">
    <citation type="journal article" date="2018" name="Front. Physiol.">
        <title>Differential Expression Analysis of Olfactory Genes Based on a Combination of Sequencing Platforms and Behavioral Investigations in Aphidius gifuensis.</title>
        <authorList>
            <person name="Fan J."/>
            <person name="Zhang Q."/>
            <person name="Xu Q."/>
            <person name="Xue W."/>
            <person name="Han Z."/>
            <person name="Sun J."/>
            <person name="Chen J."/>
        </authorList>
    </citation>
    <scope>NUCLEOTIDE SEQUENCE</scope>
</reference>
<feature type="transmembrane region" description="Helical" evidence="10">
    <location>
        <begin position="271"/>
        <end position="291"/>
    </location>
</feature>
<keyword evidence="3 10" id="KW-0716">Sensory transduction</keyword>
<keyword evidence="7 10" id="KW-0472">Membrane</keyword>
<evidence type="ECO:0000256" key="7">
    <source>
        <dbReference type="ARBA" id="ARBA00023136"/>
    </source>
</evidence>
<dbReference type="InterPro" id="IPR004117">
    <property type="entry name" value="7tm6_olfct_rcpt"/>
</dbReference>
<dbReference type="GO" id="GO:0004984">
    <property type="term" value="F:olfactory receptor activity"/>
    <property type="evidence" value="ECO:0007669"/>
    <property type="project" value="InterPro"/>
</dbReference>
<dbReference type="KEGG" id="agif:122848297"/>
<feature type="transmembrane region" description="Helical" evidence="10">
    <location>
        <begin position="74"/>
        <end position="92"/>
    </location>
</feature>
<dbReference type="GO" id="GO:0007165">
    <property type="term" value="P:signal transduction"/>
    <property type="evidence" value="ECO:0007669"/>
    <property type="project" value="UniProtKB-KW"/>
</dbReference>
<keyword evidence="4 10" id="KW-0812">Transmembrane</keyword>
<dbReference type="OrthoDB" id="8185860at2759"/>
<comment type="subcellular location">
    <subcellularLocation>
        <location evidence="1 10">Cell membrane</location>
        <topology evidence="1 10">Multi-pass membrane protein</topology>
    </subcellularLocation>
</comment>
<feature type="transmembrane region" description="Helical" evidence="10">
    <location>
        <begin position="42"/>
        <end position="68"/>
    </location>
</feature>
<keyword evidence="9 10" id="KW-0807">Transducer</keyword>
<comment type="similarity">
    <text evidence="10">Belongs to the insect chemoreceptor superfamily. Heteromeric odorant receptor channel (TC 1.A.69) family.</text>
</comment>
<dbReference type="RefSeq" id="XP_044002211.1">
    <property type="nucleotide sequence ID" value="XM_044146276.1"/>
</dbReference>
<keyword evidence="8 10" id="KW-0675">Receptor</keyword>
<evidence type="ECO:0000256" key="9">
    <source>
        <dbReference type="ARBA" id="ARBA00023224"/>
    </source>
</evidence>
<evidence type="ECO:0000256" key="1">
    <source>
        <dbReference type="ARBA" id="ARBA00004651"/>
    </source>
</evidence>
<proteinExistence type="evidence at transcript level"/>
<dbReference type="EMBL" id="MK048977">
    <property type="protein sequence ID" value="AZQ24918.1"/>
    <property type="molecule type" value="mRNA"/>
</dbReference>
<keyword evidence="2" id="KW-1003">Cell membrane</keyword>
<keyword evidence="6 10" id="KW-1133">Transmembrane helix</keyword>
<dbReference type="Pfam" id="PF02949">
    <property type="entry name" value="7tm_6"/>
    <property type="match status" value="1"/>
</dbReference>
<evidence type="ECO:0000256" key="8">
    <source>
        <dbReference type="ARBA" id="ARBA00023170"/>
    </source>
</evidence>
<sequence>MDIEKYEKKTWSKETTYALGLFKYLTKCLGSWPPDCHKFTSLFIFFTVLLIQIAMMFTLVIEVCFAYEDNNDKANTMCFITSATLSITKILFIRLKSKNMFKIVNNAVDDWQSVTNYENKKIMKKFAKKARKILIYQLGFSFITINMMILDSLPVSQDNSNLTADSQLLNSFPMKTTYYFGYIELSWYKYTALYFLQIIQLIFCAMGNVGNDCYFFGMAMHLCSQFVILRLQTKDFKTEINKNNNCTNYIKNFVKKHQQLIDIANCLKESFNFILVVQLANNAFAILLMGIQMLLNIRSGDNVTTINAIVIILIVSLQLFLYCHAGEELKYHSESLRTALFKSPWYNMPNHNVKNILFIMLRASKAFNLTAGSVYNIDIDTFTKIVKGMGSYFSVLQALFIE</sequence>
<evidence type="ECO:0000256" key="10">
    <source>
        <dbReference type="RuleBase" id="RU351113"/>
    </source>
</evidence>
<feature type="transmembrane region" description="Helical" evidence="10">
    <location>
        <begin position="187"/>
        <end position="206"/>
    </location>
</feature>
<dbReference type="GeneID" id="122848297"/>
<evidence type="ECO:0000256" key="5">
    <source>
        <dbReference type="ARBA" id="ARBA00022725"/>
    </source>
</evidence>
<evidence type="ECO:0000313" key="11">
    <source>
        <dbReference type="EMBL" id="AZQ24918.1"/>
    </source>
</evidence>
<evidence type="ECO:0000256" key="3">
    <source>
        <dbReference type="ARBA" id="ARBA00022606"/>
    </source>
</evidence>
<accession>A0A3S9LWB0</accession>
<evidence type="ECO:0000256" key="4">
    <source>
        <dbReference type="ARBA" id="ARBA00022692"/>
    </source>
</evidence>
<protein>
    <recommendedName>
        <fullName evidence="10">Odorant receptor</fullName>
    </recommendedName>
</protein>
<dbReference type="AlphaFoldDB" id="A0A3S9LWB0"/>
<name>A0A3S9LWB0_APHGI</name>
<feature type="transmembrane region" description="Helical" evidence="10">
    <location>
        <begin position="133"/>
        <end position="150"/>
    </location>
</feature>